<name>A0A0S7BWK7_9BACT</name>
<reference evidence="2" key="1">
    <citation type="journal article" date="2015" name="Genome Announc.">
        <title>Draft Genome Sequence of Bacteroidales Strain TBC1, a Novel Isolate from a Methanogenic Wastewater Treatment System.</title>
        <authorList>
            <person name="Tourlousse D.M."/>
            <person name="Matsuura N."/>
            <person name="Sun L."/>
            <person name="Toyonaga M."/>
            <person name="Kuroda K."/>
            <person name="Ohashi A."/>
            <person name="Cruz R."/>
            <person name="Yamaguchi T."/>
            <person name="Sekiguchi Y."/>
        </authorList>
    </citation>
    <scope>NUCLEOTIDE SEQUENCE [LARGE SCALE GENOMIC DNA]</scope>
    <source>
        <strain evidence="2">TBC1</strain>
    </source>
</reference>
<evidence type="ECO:0000313" key="2">
    <source>
        <dbReference type="EMBL" id="GAP41905.1"/>
    </source>
</evidence>
<gene>
    <name evidence="2" type="ORF">TBC1_1131</name>
</gene>
<dbReference type="PATRIC" id="fig|1678841.3.peg.32"/>
<organism evidence="2">
    <name type="scientific">Lentimicrobium saccharophilum</name>
    <dbReference type="NCBI Taxonomy" id="1678841"/>
    <lineage>
        <taxon>Bacteria</taxon>
        <taxon>Pseudomonadati</taxon>
        <taxon>Bacteroidota</taxon>
        <taxon>Bacteroidia</taxon>
        <taxon>Bacteroidales</taxon>
        <taxon>Lentimicrobiaceae</taxon>
        <taxon>Lentimicrobium</taxon>
    </lineage>
</organism>
<evidence type="ECO:0000259" key="1">
    <source>
        <dbReference type="Pfam" id="PF02463"/>
    </source>
</evidence>
<dbReference type="STRING" id="1678841.TBC1_1131"/>
<dbReference type="Proteomes" id="UP000053091">
    <property type="component" value="Unassembled WGS sequence"/>
</dbReference>
<evidence type="ECO:0000313" key="3">
    <source>
        <dbReference type="Proteomes" id="UP000053091"/>
    </source>
</evidence>
<protein>
    <submittedName>
        <fullName evidence="2">Recombinational DNA repair ATPase RecF</fullName>
    </submittedName>
</protein>
<dbReference type="PANTHER" id="PTHR32182:SF22">
    <property type="entry name" value="ATP-DEPENDENT ENDONUCLEASE, OLD FAMILY-RELATED"/>
    <property type="match status" value="1"/>
</dbReference>
<dbReference type="PANTHER" id="PTHR32182">
    <property type="entry name" value="DNA REPLICATION AND REPAIR PROTEIN RECF"/>
    <property type="match status" value="1"/>
</dbReference>
<accession>A0A0S7BWK7</accession>
<dbReference type="Gene3D" id="3.40.50.300">
    <property type="entry name" value="P-loop containing nucleotide triphosphate hydrolases"/>
    <property type="match status" value="1"/>
</dbReference>
<feature type="domain" description="RecF/RecN/SMC N-terminal" evidence="1">
    <location>
        <begin position="3"/>
        <end position="342"/>
    </location>
</feature>
<dbReference type="GO" id="GO:0006302">
    <property type="term" value="P:double-strand break repair"/>
    <property type="evidence" value="ECO:0007669"/>
    <property type="project" value="TreeGrafter"/>
</dbReference>
<keyword evidence="3" id="KW-1185">Reference proteome</keyword>
<dbReference type="AlphaFoldDB" id="A0A0S7BWK7"/>
<dbReference type="OrthoDB" id="1023918at2"/>
<dbReference type="InterPro" id="IPR003395">
    <property type="entry name" value="RecF/RecN/SMC_N"/>
</dbReference>
<dbReference type="InterPro" id="IPR027417">
    <property type="entry name" value="P-loop_NTPase"/>
</dbReference>
<proteinExistence type="predicted"/>
<dbReference type="SUPFAM" id="SSF52540">
    <property type="entry name" value="P-loop containing nucleoside triphosphate hydrolases"/>
    <property type="match status" value="1"/>
</dbReference>
<dbReference type="EMBL" id="DF968182">
    <property type="protein sequence ID" value="GAP41905.1"/>
    <property type="molecule type" value="Genomic_DNA"/>
</dbReference>
<dbReference type="RefSeq" id="WP_062036755.1">
    <property type="nucleotide sequence ID" value="NZ_DF968182.1"/>
</dbReference>
<sequence length="501" mass="57119">MKIKKIEIRDYKAFYGTKEIAVDGKNLFVYGENGSGKSSLYYALKDFFQSSIEDFNYDETENIFIEEANKGNGYIKVFFNPDKDGNTTPTGKEYSVTKTTKNTYATGDTSIRDAIKLKSFLTYKHLLDIHHIKKNDEIDLFDLLVKGVLKHFKSVAITGNKELGELWTDFEKAVAKPLEGTAYNITKKKSDVDAALLAFNTAFSKLFQAGSPENILRFAQPILDKFGHNIEIELRYTSTKVNADYSTYERNHVRISIKYLGKTIPKPHVFLNEARLSAIAISIYLGMVKRHIQGIPCKILFLDDIFIGLDISNRLPLLKILDSDFAAYQVFITTYDKPWYEFIKSSYLHNNSTWKSYEFYARRSAQGFEIPIIHEIKDSSHIQHYIDKAQSYFDNGDNKAAGVYLRSAFEFILKRYCFGKVPVLFNADTSKMKTDTFWNAVKKYKTVTPACGLTPATTTAIDHLITLVLNPLSHHDVNKHEITAEIQSALTVINTLKTELN</sequence>
<dbReference type="Pfam" id="PF02463">
    <property type="entry name" value="SMC_N"/>
    <property type="match status" value="1"/>
</dbReference>
<dbReference type="GO" id="GO:0000731">
    <property type="term" value="P:DNA synthesis involved in DNA repair"/>
    <property type="evidence" value="ECO:0007669"/>
    <property type="project" value="TreeGrafter"/>
</dbReference>